<feature type="compositionally biased region" description="Gly residues" evidence="1">
    <location>
        <begin position="81"/>
        <end position="97"/>
    </location>
</feature>
<feature type="non-terminal residue" evidence="2">
    <location>
        <position position="1"/>
    </location>
</feature>
<gene>
    <name evidence="2" type="ORF">O3P69_013470</name>
</gene>
<organism evidence="2 3">
    <name type="scientific">Scylla paramamosain</name>
    <name type="common">Mud crab</name>
    <dbReference type="NCBI Taxonomy" id="85552"/>
    <lineage>
        <taxon>Eukaryota</taxon>
        <taxon>Metazoa</taxon>
        <taxon>Ecdysozoa</taxon>
        <taxon>Arthropoda</taxon>
        <taxon>Crustacea</taxon>
        <taxon>Multicrustacea</taxon>
        <taxon>Malacostraca</taxon>
        <taxon>Eumalacostraca</taxon>
        <taxon>Eucarida</taxon>
        <taxon>Decapoda</taxon>
        <taxon>Pleocyemata</taxon>
        <taxon>Brachyura</taxon>
        <taxon>Eubrachyura</taxon>
        <taxon>Portunoidea</taxon>
        <taxon>Portunidae</taxon>
        <taxon>Portuninae</taxon>
        <taxon>Scylla</taxon>
    </lineage>
</organism>
<reference evidence="2 3" key="1">
    <citation type="submission" date="2023-03" db="EMBL/GenBank/DDBJ databases">
        <title>High-quality genome of Scylla paramamosain provides insights in environmental adaptation.</title>
        <authorList>
            <person name="Zhang L."/>
        </authorList>
    </citation>
    <scope>NUCLEOTIDE SEQUENCE [LARGE SCALE GENOMIC DNA]</scope>
    <source>
        <strain evidence="2">LZ_2023a</strain>
        <tissue evidence="2">Muscle</tissue>
    </source>
</reference>
<protein>
    <submittedName>
        <fullName evidence="2">Uncharacterized protein</fullName>
    </submittedName>
</protein>
<accession>A0AAW0SEM8</accession>
<feature type="region of interest" description="Disordered" evidence="1">
    <location>
        <begin position="1"/>
        <end position="28"/>
    </location>
</feature>
<dbReference type="Proteomes" id="UP001487740">
    <property type="component" value="Unassembled WGS sequence"/>
</dbReference>
<dbReference type="AlphaFoldDB" id="A0AAW0SEM8"/>
<proteinExistence type="predicted"/>
<feature type="region of interest" description="Disordered" evidence="1">
    <location>
        <begin position="60"/>
        <end position="112"/>
    </location>
</feature>
<name>A0AAW0SEM8_SCYPA</name>
<feature type="non-terminal residue" evidence="2">
    <location>
        <position position="112"/>
    </location>
</feature>
<dbReference type="EMBL" id="JARAKH010001257">
    <property type="protein sequence ID" value="KAK8373290.1"/>
    <property type="molecule type" value="Genomic_DNA"/>
</dbReference>
<comment type="caution">
    <text evidence="2">The sequence shown here is derived from an EMBL/GenBank/DDBJ whole genome shotgun (WGS) entry which is preliminary data.</text>
</comment>
<evidence type="ECO:0000313" key="3">
    <source>
        <dbReference type="Proteomes" id="UP001487740"/>
    </source>
</evidence>
<evidence type="ECO:0000313" key="2">
    <source>
        <dbReference type="EMBL" id="KAK8373290.1"/>
    </source>
</evidence>
<keyword evidence="3" id="KW-1185">Reference proteome</keyword>
<sequence length="112" mass="12219">RRRRMSSLVEALQVSPARSRRRKPSTAQSLYRGVVRSKCTWETPCSAVVCVSSFHLNTRERDHRGTGGQLRATATLRSGKQVGGSDGGGGSSGGEVGRQGTEGRYRLRTSRR</sequence>
<evidence type="ECO:0000256" key="1">
    <source>
        <dbReference type="SAM" id="MobiDB-lite"/>
    </source>
</evidence>